<sequence>MQNTNDMNKIIIMLMLLDSLTVQAQPVLGIDSILRIIGRNHPSLRSSDALAQSLDESAKGARSWEAPQLSTGWWMTPYDPSLWKRQGNGASGIGQYMVSAEQMFPNRRRQDAEEAYLRSMSAVERAKKGATANELYAAARRAYYQWVVAEHRMGVLDEDAKLLDFMIRDAELRYKNNLGKIGAYYKAKAALGNLAGRRIGLENDVEQVRIALNTLMNRDKATAFEVDTAVVVDMPVVGVDSMSLLEGRSDIRAVSESIRLNGLEQTADRAKLRPEFGVRYDHMFGFGGTPMEYTLMATVRLPMLSWSSRASKANVESLKWKAQSLEDERQAMVNDATGAAYGLQRALDAKRRQVKVLEEQVLPALQKNLQTLELAYEQNTEELLSVYDAWASLDNTKMEYWDGVEQVLLMEVELKKVLEVK</sequence>
<evidence type="ECO:0008006" key="4">
    <source>
        <dbReference type="Google" id="ProtNLM"/>
    </source>
</evidence>
<evidence type="ECO:0000313" key="3">
    <source>
        <dbReference type="Proteomes" id="UP000607559"/>
    </source>
</evidence>
<name>A0A8J2UDC1_9BACT</name>
<dbReference type="SUPFAM" id="SSF56954">
    <property type="entry name" value="Outer membrane efflux proteins (OEP)"/>
    <property type="match status" value="1"/>
</dbReference>
<dbReference type="AlphaFoldDB" id="A0A8J2UDC1"/>
<dbReference type="EMBL" id="BMJC01000003">
    <property type="protein sequence ID" value="GGB02023.1"/>
    <property type="molecule type" value="Genomic_DNA"/>
</dbReference>
<feature type="coiled-coil region" evidence="1">
    <location>
        <begin position="308"/>
        <end position="382"/>
    </location>
</feature>
<evidence type="ECO:0000313" key="2">
    <source>
        <dbReference type="EMBL" id="GGB02023.1"/>
    </source>
</evidence>
<reference evidence="2" key="2">
    <citation type="submission" date="2020-09" db="EMBL/GenBank/DDBJ databases">
        <authorList>
            <person name="Sun Q."/>
            <person name="Zhou Y."/>
        </authorList>
    </citation>
    <scope>NUCLEOTIDE SEQUENCE</scope>
    <source>
        <strain evidence="2">CGMCC 1.15448</strain>
    </source>
</reference>
<evidence type="ECO:0000256" key="1">
    <source>
        <dbReference type="SAM" id="Coils"/>
    </source>
</evidence>
<comment type="caution">
    <text evidence="2">The sequence shown here is derived from an EMBL/GenBank/DDBJ whole genome shotgun (WGS) entry which is preliminary data.</text>
</comment>
<gene>
    <name evidence="2" type="ORF">GCM10011511_26590</name>
</gene>
<dbReference type="PANTHER" id="PTHR30203">
    <property type="entry name" value="OUTER MEMBRANE CATION EFFLUX PROTEIN"/>
    <property type="match status" value="1"/>
</dbReference>
<dbReference type="GO" id="GO:0015562">
    <property type="term" value="F:efflux transmembrane transporter activity"/>
    <property type="evidence" value="ECO:0007669"/>
    <property type="project" value="InterPro"/>
</dbReference>
<keyword evidence="3" id="KW-1185">Reference proteome</keyword>
<protein>
    <recommendedName>
        <fullName evidence="4">TolC family protein</fullName>
    </recommendedName>
</protein>
<accession>A0A8J2UDC1</accession>
<dbReference type="InterPro" id="IPR010131">
    <property type="entry name" value="MdtP/NodT-like"/>
</dbReference>
<organism evidence="2 3">
    <name type="scientific">Puia dinghuensis</name>
    <dbReference type="NCBI Taxonomy" id="1792502"/>
    <lineage>
        <taxon>Bacteria</taxon>
        <taxon>Pseudomonadati</taxon>
        <taxon>Bacteroidota</taxon>
        <taxon>Chitinophagia</taxon>
        <taxon>Chitinophagales</taxon>
        <taxon>Chitinophagaceae</taxon>
        <taxon>Puia</taxon>
    </lineage>
</organism>
<keyword evidence="1" id="KW-0175">Coiled coil</keyword>
<reference evidence="2" key="1">
    <citation type="journal article" date="2014" name="Int. J. Syst. Evol. Microbiol.">
        <title>Complete genome sequence of Corynebacterium casei LMG S-19264T (=DSM 44701T), isolated from a smear-ripened cheese.</title>
        <authorList>
            <consortium name="US DOE Joint Genome Institute (JGI-PGF)"/>
            <person name="Walter F."/>
            <person name="Albersmeier A."/>
            <person name="Kalinowski J."/>
            <person name="Ruckert C."/>
        </authorList>
    </citation>
    <scope>NUCLEOTIDE SEQUENCE</scope>
    <source>
        <strain evidence="2">CGMCC 1.15448</strain>
    </source>
</reference>
<proteinExistence type="predicted"/>
<dbReference type="Proteomes" id="UP000607559">
    <property type="component" value="Unassembled WGS sequence"/>
</dbReference>
<dbReference type="Gene3D" id="1.20.1600.10">
    <property type="entry name" value="Outer membrane efflux proteins (OEP)"/>
    <property type="match status" value="1"/>
</dbReference>